<dbReference type="InterPro" id="IPR015421">
    <property type="entry name" value="PyrdxlP-dep_Trfase_major"/>
</dbReference>
<dbReference type="InterPro" id="IPR015422">
    <property type="entry name" value="PyrdxlP-dep_Trfase_small"/>
</dbReference>
<evidence type="ECO:0000256" key="3">
    <source>
        <dbReference type="RuleBase" id="RU004508"/>
    </source>
</evidence>
<dbReference type="Proteomes" id="UP001501822">
    <property type="component" value="Unassembled WGS sequence"/>
</dbReference>
<sequence>MKTALRDLALFGGPVVFAEPLHVGRPNIPDRDGLMKRVAEALDRGRLTNFGPLVREFEARVAEVAGTRHCVAVCNATVGLQVLICAAGLRGEVIVPSFTYVATPHALWWEGVTPIFCDIDPETGNLDPAQVARLITDRTTGILGVHVWGRPCAVDELRALADEHDLQLLYDSAHAIGCGKAGRPVGSFGRAEVFSFHATKFVNAFEGGAIVTDDDALAARVRSVHYFGFDDGGDVVSVGTNAKMNEISAAMGLTSLDHLPGLLARNRANHERYVRGLAGVPGVRVREPAPDEVSNHQFVTVDVDAGTAGFDRDALAAVLRAENVLVRTHFDPCCHRRAPYRDRPEVHSPLPLPHSEALSSRVMQLPTGMSIEDHHIDQICEIVRLCSTLGPAVSVKGSLRDL</sequence>
<accession>A0ABN0W1F1</accession>
<keyword evidence="1 3" id="KW-0663">Pyridoxal phosphate</keyword>
<evidence type="ECO:0000256" key="2">
    <source>
        <dbReference type="ARBA" id="ARBA00037999"/>
    </source>
</evidence>
<evidence type="ECO:0000313" key="4">
    <source>
        <dbReference type="EMBL" id="GAA0322529.1"/>
    </source>
</evidence>
<reference evidence="4 5" key="1">
    <citation type="journal article" date="2019" name="Int. J. Syst. Evol. Microbiol.">
        <title>The Global Catalogue of Microorganisms (GCM) 10K type strain sequencing project: providing services to taxonomists for standard genome sequencing and annotation.</title>
        <authorList>
            <consortium name="The Broad Institute Genomics Platform"/>
            <consortium name="The Broad Institute Genome Sequencing Center for Infectious Disease"/>
            <person name="Wu L."/>
            <person name="Ma J."/>
        </authorList>
    </citation>
    <scope>NUCLEOTIDE SEQUENCE [LARGE SCALE GENOMIC DNA]</scope>
    <source>
        <strain evidence="4 5">JCM 3146</strain>
    </source>
</reference>
<dbReference type="InterPro" id="IPR000653">
    <property type="entry name" value="DegT/StrS_aminotransferase"/>
</dbReference>
<dbReference type="PIRSF" id="PIRSF000390">
    <property type="entry name" value="PLP_StrS"/>
    <property type="match status" value="1"/>
</dbReference>
<dbReference type="GO" id="GO:0008483">
    <property type="term" value="F:transaminase activity"/>
    <property type="evidence" value="ECO:0007669"/>
    <property type="project" value="UniProtKB-KW"/>
</dbReference>
<evidence type="ECO:0000313" key="5">
    <source>
        <dbReference type="Proteomes" id="UP001501822"/>
    </source>
</evidence>
<dbReference type="SUPFAM" id="SSF53383">
    <property type="entry name" value="PLP-dependent transferases"/>
    <property type="match status" value="1"/>
</dbReference>
<dbReference type="EMBL" id="BAAABM010000007">
    <property type="protein sequence ID" value="GAA0322529.1"/>
    <property type="molecule type" value="Genomic_DNA"/>
</dbReference>
<evidence type="ECO:0000256" key="1">
    <source>
        <dbReference type="ARBA" id="ARBA00022898"/>
    </source>
</evidence>
<dbReference type="CDD" id="cd00616">
    <property type="entry name" value="AHBA_syn"/>
    <property type="match status" value="1"/>
</dbReference>
<proteinExistence type="inferred from homology"/>
<protein>
    <submittedName>
        <fullName evidence="4">Aminotransferase class I/II-fold pyridoxal phosphate-dependent enzyme</fullName>
    </submittedName>
</protein>
<dbReference type="Pfam" id="PF01041">
    <property type="entry name" value="DegT_DnrJ_EryC1"/>
    <property type="match status" value="1"/>
</dbReference>
<dbReference type="PANTHER" id="PTHR30244">
    <property type="entry name" value="TRANSAMINASE"/>
    <property type="match status" value="1"/>
</dbReference>
<dbReference type="PANTHER" id="PTHR30244:SF9">
    <property type="entry name" value="PROTEIN RV3402C"/>
    <property type="match status" value="1"/>
</dbReference>
<dbReference type="RefSeq" id="WP_252799628.1">
    <property type="nucleotide sequence ID" value="NZ_BAAABM010000007.1"/>
</dbReference>
<name>A0ABN0W1F1_9ACTN</name>
<comment type="similarity">
    <text evidence="2 3">Belongs to the DegT/DnrJ/EryC1 family.</text>
</comment>
<dbReference type="Gene3D" id="3.90.1150.10">
    <property type="entry name" value="Aspartate Aminotransferase, domain 1"/>
    <property type="match status" value="1"/>
</dbReference>
<keyword evidence="4" id="KW-0808">Transferase</keyword>
<keyword evidence="5" id="KW-1185">Reference proteome</keyword>
<keyword evidence="4" id="KW-0032">Aminotransferase</keyword>
<dbReference type="Gene3D" id="3.40.640.10">
    <property type="entry name" value="Type I PLP-dependent aspartate aminotransferase-like (Major domain)"/>
    <property type="match status" value="1"/>
</dbReference>
<gene>
    <name evidence="4" type="ORF">GCM10010151_10450</name>
</gene>
<comment type="caution">
    <text evidence="4">The sequence shown here is derived from an EMBL/GenBank/DDBJ whole genome shotgun (WGS) entry which is preliminary data.</text>
</comment>
<organism evidence="4 5">
    <name type="scientific">Actinoallomurus spadix</name>
    <dbReference type="NCBI Taxonomy" id="79912"/>
    <lineage>
        <taxon>Bacteria</taxon>
        <taxon>Bacillati</taxon>
        <taxon>Actinomycetota</taxon>
        <taxon>Actinomycetes</taxon>
        <taxon>Streptosporangiales</taxon>
        <taxon>Thermomonosporaceae</taxon>
        <taxon>Actinoallomurus</taxon>
    </lineage>
</organism>
<dbReference type="InterPro" id="IPR015424">
    <property type="entry name" value="PyrdxlP-dep_Trfase"/>
</dbReference>